<evidence type="ECO:0000256" key="6">
    <source>
        <dbReference type="ARBA" id="ARBA00039131"/>
    </source>
</evidence>
<gene>
    <name evidence="9" type="ORF">CVLEPA_LOCUS18693</name>
</gene>
<dbReference type="InterPro" id="IPR015943">
    <property type="entry name" value="WD40/YVTN_repeat-like_dom_sf"/>
</dbReference>
<keyword evidence="10" id="KW-1185">Reference proteome</keyword>
<dbReference type="InterPro" id="IPR036322">
    <property type="entry name" value="WD40_repeat_dom_sf"/>
</dbReference>
<reference evidence="9 10" key="1">
    <citation type="submission" date="2024-02" db="EMBL/GenBank/DDBJ databases">
        <authorList>
            <person name="Daric V."/>
            <person name="Darras S."/>
        </authorList>
    </citation>
    <scope>NUCLEOTIDE SEQUENCE [LARGE SCALE GENOMIC DNA]</scope>
</reference>
<sequence>MCEVKSWQTLDTRLHADSVEWCPVQSRSSILVGGAYQLQSKEVKSDETDVRIGHLQLYELVSTPESKSLKELHQVKTAGVLDAKWCHHTLQEDTPCLASADADGCLNLYNFTTSNELQQIQTLKHAQNCIALSLDWSSCIDSSEHVISTSFSNGDVELTKVGNGLDRLRSWKAHDYEAWITAFNYHDTSLVYSGGDDCLFKGWDRRTDSATFVNRTHEMGVCSIHCSPQSEHTLATGSYDEYVRIWDTRAIKKRPLSSINVGGGVWRLKWRPFTGNYLLAACMHNGFAIIKCDGVTDDALSIAARYNGHESLAYGADWHRLEQFEGITPTNNLISTCSFYDHKLCLWECNYIN</sequence>
<dbReference type="EMBL" id="CAWYQH010000103">
    <property type="protein sequence ID" value="CAK8686774.1"/>
    <property type="molecule type" value="Genomic_DNA"/>
</dbReference>
<evidence type="ECO:0000313" key="10">
    <source>
        <dbReference type="Proteomes" id="UP001642483"/>
    </source>
</evidence>
<evidence type="ECO:0000256" key="3">
    <source>
        <dbReference type="ARBA" id="ARBA00022737"/>
    </source>
</evidence>
<dbReference type="InterPro" id="IPR052415">
    <property type="entry name" value="Diphthine_MTase"/>
</dbReference>
<comment type="similarity">
    <text evidence="5">Belongs to the DPH7 family.</text>
</comment>
<evidence type="ECO:0000313" key="9">
    <source>
        <dbReference type="EMBL" id="CAK8686774.1"/>
    </source>
</evidence>
<evidence type="ECO:0000256" key="4">
    <source>
        <dbReference type="ARBA" id="ARBA00022801"/>
    </source>
</evidence>
<dbReference type="SMART" id="SM00320">
    <property type="entry name" value="WD40"/>
    <property type="match status" value="6"/>
</dbReference>
<comment type="catalytic activity">
    <reaction evidence="7">
        <text>diphthine methyl ester-[translation elongation factor 2] + H2O = diphthine-[translation elongation factor 2] + methanol + H(+)</text>
        <dbReference type="Rhea" id="RHEA:42656"/>
        <dbReference type="Rhea" id="RHEA-COMP:10172"/>
        <dbReference type="Rhea" id="RHEA-COMP:10173"/>
        <dbReference type="ChEBI" id="CHEBI:15377"/>
        <dbReference type="ChEBI" id="CHEBI:15378"/>
        <dbReference type="ChEBI" id="CHEBI:17790"/>
        <dbReference type="ChEBI" id="CHEBI:79005"/>
        <dbReference type="ChEBI" id="CHEBI:82696"/>
        <dbReference type="EC" id="3.1.1.97"/>
    </reaction>
</comment>
<comment type="pathway">
    <text evidence="1">Protein modification; peptidyl-diphthamide biosynthesis.</text>
</comment>
<dbReference type="InterPro" id="IPR019775">
    <property type="entry name" value="WD40_repeat_CS"/>
</dbReference>
<dbReference type="PANTHER" id="PTHR46042:SF1">
    <property type="entry name" value="DIPHTHINE METHYLTRANSFERASE"/>
    <property type="match status" value="1"/>
</dbReference>
<evidence type="ECO:0000256" key="8">
    <source>
        <dbReference type="PROSITE-ProRule" id="PRU00221"/>
    </source>
</evidence>
<protein>
    <recommendedName>
        <fullName evidence="6">methylated diphthine methylhydrolase</fullName>
        <ecNumber evidence="6">3.1.1.97</ecNumber>
    </recommendedName>
</protein>
<dbReference type="PROSITE" id="PS50294">
    <property type="entry name" value="WD_REPEATS_REGION"/>
    <property type="match status" value="1"/>
</dbReference>
<evidence type="ECO:0000256" key="2">
    <source>
        <dbReference type="ARBA" id="ARBA00022574"/>
    </source>
</evidence>
<dbReference type="EC" id="3.1.1.97" evidence="6"/>
<organism evidence="9 10">
    <name type="scientific">Clavelina lepadiformis</name>
    <name type="common">Light-bulb sea squirt</name>
    <name type="synonym">Ascidia lepadiformis</name>
    <dbReference type="NCBI Taxonomy" id="159417"/>
    <lineage>
        <taxon>Eukaryota</taxon>
        <taxon>Metazoa</taxon>
        <taxon>Chordata</taxon>
        <taxon>Tunicata</taxon>
        <taxon>Ascidiacea</taxon>
        <taxon>Aplousobranchia</taxon>
        <taxon>Clavelinidae</taxon>
        <taxon>Clavelina</taxon>
    </lineage>
</organism>
<dbReference type="PROSITE" id="PS00678">
    <property type="entry name" value="WD_REPEATS_1"/>
    <property type="match status" value="1"/>
</dbReference>
<evidence type="ECO:0000256" key="1">
    <source>
        <dbReference type="ARBA" id="ARBA00005156"/>
    </source>
</evidence>
<keyword evidence="3" id="KW-0677">Repeat</keyword>
<keyword evidence="4" id="KW-0378">Hydrolase</keyword>
<dbReference type="SUPFAM" id="SSF50978">
    <property type="entry name" value="WD40 repeat-like"/>
    <property type="match status" value="1"/>
</dbReference>
<dbReference type="Proteomes" id="UP001642483">
    <property type="component" value="Unassembled WGS sequence"/>
</dbReference>
<dbReference type="InterPro" id="IPR001680">
    <property type="entry name" value="WD40_rpt"/>
</dbReference>
<dbReference type="PANTHER" id="PTHR46042">
    <property type="entry name" value="DIPHTHINE METHYLTRANSFERASE"/>
    <property type="match status" value="1"/>
</dbReference>
<dbReference type="Gene3D" id="2.130.10.10">
    <property type="entry name" value="YVTN repeat-like/Quinoprotein amine dehydrogenase"/>
    <property type="match status" value="1"/>
</dbReference>
<dbReference type="PROSITE" id="PS50082">
    <property type="entry name" value="WD_REPEATS_2"/>
    <property type="match status" value="1"/>
</dbReference>
<accession>A0ABP0G826</accession>
<proteinExistence type="inferred from homology"/>
<keyword evidence="2 8" id="KW-0853">WD repeat</keyword>
<comment type="caution">
    <text evidence="9">The sequence shown here is derived from an EMBL/GenBank/DDBJ whole genome shotgun (WGS) entry which is preliminary data.</text>
</comment>
<dbReference type="Pfam" id="PF00400">
    <property type="entry name" value="WD40"/>
    <property type="match status" value="1"/>
</dbReference>
<feature type="repeat" description="WD" evidence="8">
    <location>
        <begin position="214"/>
        <end position="249"/>
    </location>
</feature>
<evidence type="ECO:0000256" key="5">
    <source>
        <dbReference type="ARBA" id="ARBA00038092"/>
    </source>
</evidence>
<evidence type="ECO:0000256" key="7">
    <source>
        <dbReference type="ARBA" id="ARBA00047551"/>
    </source>
</evidence>
<name>A0ABP0G826_CLALP</name>